<evidence type="ECO:0000313" key="2">
    <source>
        <dbReference type="EMBL" id="MCE3050838.1"/>
    </source>
</evidence>
<evidence type="ECO:0000313" key="3">
    <source>
        <dbReference type="Proteomes" id="UP000823775"/>
    </source>
</evidence>
<comment type="caution">
    <text evidence="2">The sequence shown here is derived from an EMBL/GenBank/DDBJ whole genome shotgun (WGS) entry which is preliminary data.</text>
</comment>
<accession>A0ABS8WMX9</accession>
<dbReference type="EMBL" id="JACEIK010007941">
    <property type="protein sequence ID" value="MCE3050838.1"/>
    <property type="molecule type" value="Genomic_DNA"/>
</dbReference>
<keyword evidence="3" id="KW-1185">Reference proteome</keyword>
<organism evidence="2 3">
    <name type="scientific">Datura stramonium</name>
    <name type="common">Jimsonweed</name>
    <name type="synonym">Common thornapple</name>
    <dbReference type="NCBI Taxonomy" id="4076"/>
    <lineage>
        <taxon>Eukaryota</taxon>
        <taxon>Viridiplantae</taxon>
        <taxon>Streptophyta</taxon>
        <taxon>Embryophyta</taxon>
        <taxon>Tracheophyta</taxon>
        <taxon>Spermatophyta</taxon>
        <taxon>Magnoliopsida</taxon>
        <taxon>eudicotyledons</taxon>
        <taxon>Gunneridae</taxon>
        <taxon>Pentapetalae</taxon>
        <taxon>asterids</taxon>
        <taxon>lamiids</taxon>
        <taxon>Solanales</taxon>
        <taxon>Solanaceae</taxon>
        <taxon>Solanoideae</taxon>
        <taxon>Datureae</taxon>
        <taxon>Datura</taxon>
    </lineage>
</organism>
<feature type="compositionally biased region" description="Polar residues" evidence="1">
    <location>
        <begin position="87"/>
        <end position="99"/>
    </location>
</feature>
<reference evidence="2 3" key="1">
    <citation type="journal article" date="2021" name="BMC Genomics">
        <title>Datura genome reveals duplications of psychoactive alkaloid biosynthetic genes and high mutation rate following tissue culture.</title>
        <authorList>
            <person name="Rajewski A."/>
            <person name="Carter-House D."/>
            <person name="Stajich J."/>
            <person name="Litt A."/>
        </authorList>
    </citation>
    <scope>NUCLEOTIDE SEQUENCE [LARGE SCALE GENOMIC DNA]</scope>
    <source>
        <strain evidence="2">AR-01</strain>
    </source>
</reference>
<protein>
    <submittedName>
        <fullName evidence="2">Uncharacterized protein</fullName>
    </submittedName>
</protein>
<dbReference type="Proteomes" id="UP000823775">
    <property type="component" value="Unassembled WGS sequence"/>
</dbReference>
<evidence type="ECO:0000256" key="1">
    <source>
        <dbReference type="SAM" id="MobiDB-lite"/>
    </source>
</evidence>
<gene>
    <name evidence="2" type="ORF">HAX54_048277</name>
</gene>
<name>A0ABS8WMX9_DATST</name>
<sequence length="99" mass="11143">MGSDEYNRISECSSAKEIWDSLTLADEARHVILRPGYCWDPGLISARCYSQLNTRVHVTDESEDDVLRPVGTTFPSKDPESLEDQDYTNMEGSKLISSI</sequence>
<proteinExistence type="predicted"/>
<feature type="region of interest" description="Disordered" evidence="1">
    <location>
        <begin position="60"/>
        <end position="99"/>
    </location>
</feature>